<dbReference type="EMBL" id="VVIM01000010">
    <property type="protein sequence ID" value="KAB0792139.1"/>
    <property type="molecule type" value="Genomic_DNA"/>
</dbReference>
<evidence type="ECO:0000256" key="4">
    <source>
        <dbReference type="ARBA" id="ARBA00023140"/>
    </source>
</evidence>
<evidence type="ECO:0000256" key="2">
    <source>
        <dbReference type="ARBA" id="ARBA00006432"/>
    </source>
</evidence>
<name>A0A5N4A4E5_PHOPY</name>
<dbReference type="Pfam" id="PF00501">
    <property type="entry name" value="AMP-binding"/>
    <property type="match status" value="1"/>
</dbReference>
<keyword evidence="4" id="KW-0576">Peroxisome</keyword>
<dbReference type="PANTHER" id="PTHR24096">
    <property type="entry name" value="LONG-CHAIN-FATTY-ACID--COA LIGASE"/>
    <property type="match status" value="1"/>
</dbReference>
<dbReference type="Gene3D" id="3.30.300.30">
    <property type="match status" value="1"/>
</dbReference>
<dbReference type="InterPro" id="IPR045851">
    <property type="entry name" value="AMP-bd_C_sf"/>
</dbReference>
<feature type="domain" description="AMP-dependent synthetase/ligase" evidence="5">
    <location>
        <begin position="16"/>
        <end position="378"/>
    </location>
</feature>
<dbReference type="SUPFAM" id="SSF56801">
    <property type="entry name" value="Acetyl-CoA synthetase-like"/>
    <property type="match status" value="1"/>
</dbReference>
<dbReference type="InterPro" id="IPR000873">
    <property type="entry name" value="AMP-dep_synth/lig_dom"/>
</dbReference>
<evidence type="ECO:0000259" key="5">
    <source>
        <dbReference type="Pfam" id="PF00501"/>
    </source>
</evidence>
<feature type="domain" description="AMP-binding enzyme C-terminal" evidence="6">
    <location>
        <begin position="427"/>
        <end position="504"/>
    </location>
</feature>
<keyword evidence="8" id="KW-1185">Reference proteome</keyword>
<evidence type="ECO:0000313" key="7">
    <source>
        <dbReference type="EMBL" id="KAB0792139.1"/>
    </source>
</evidence>
<dbReference type="GO" id="GO:0016405">
    <property type="term" value="F:CoA-ligase activity"/>
    <property type="evidence" value="ECO:0007669"/>
    <property type="project" value="TreeGrafter"/>
</dbReference>
<reference evidence="7 8" key="1">
    <citation type="journal article" date="2018" name="Elife">
        <title>Firefly genomes illuminate parallel origins of bioluminescence in beetles.</title>
        <authorList>
            <person name="Fallon T.R."/>
            <person name="Lower S.E."/>
            <person name="Chang C.H."/>
            <person name="Bessho-Uehara M."/>
            <person name="Martin G.J."/>
            <person name="Bewick A.J."/>
            <person name="Behringer M."/>
            <person name="Debat H.J."/>
            <person name="Wong I."/>
            <person name="Day J.C."/>
            <person name="Suvorov A."/>
            <person name="Silva C.J."/>
            <person name="Stanger-Hall K.F."/>
            <person name="Hall D.W."/>
            <person name="Schmitz R.J."/>
            <person name="Nelson D.R."/>
            <person name="Lewis S.M."/>
            <person name="Shigenobu S."/>
            <person name="Bybee S.M."/>
            <person name="Larracuente A.M."/>
            <person name="Oba Y."/>
            <person name="Weng J.K."/>
        </authorList>
    </citation>
    <scope>NUCLEOTIDE SEQUENCE [LARGE SCALE GENOMIC DNA]</scope>
    <source>
        <strain evidence="7">1611_PpyrPB1</strain>
        <tissue evidence="7">Whole body</tissue>
    </source>
</reference>
<evidence type="ECO:0000256" key="3">
    <source>
        <dbReference type="ARBA" id="ARBA00022598"/>
    </source>
</evidence>
<dbReference type="GO" id="GO:0005777">
    <property type="term" value="C:peroxisome"/>
    <property type="evidence" value="ECO:0007669"/>
    <property type="project" value="UniProtKB-SubCell"/>
</dbReference>
<protein>
    <recommendedName>
        <fullName evidence="9">AMP-dependent synthetase/ligase domain-containing protein</fullName>
    </recommendedName>
</protein>
<organism evidence="7 8">
    <name type="scientific">Photinus pyralis</name>
    <name type="common">Common eastern firefly</name>
    <name type="synonym">Lampyris pyralis</name>
    <dbReference type="NCBI Taxonomy" id="7054"/>
    <lineage>
        <taxon>Eukaryota</taxon>
        <taxon>Metazoa</taxon>
        <taxon>Ecdysozoa</taxon>
        <taxon>Arthropoda</taxon>
        <taxon>Hexapoda</taxon>
        <taxon>Insecta</taxon>
        <taxon>Pterygota</taxon>
        <taxon>Neoptera</taxon>
        <taxon>Endopterygota</taxon>
        <taxon>Coleoptera</taxon>
        <taxon>Polyphaga</taxon>
        <taxon>Elateriformia</taxon>
        <taxon>Elateroidea</taxon>
        <taxon>Lampyridae</taxon>
        <taxon>Lampyrinae</taxon>
        <taxon>Photinus</taxon>
    </lineage>
</organism>
<keyword evidence="3" id="KW-0436">Ligase</keyword>
<comment type="subcellular location">
    <subcellularLocation>
        <location evidence="1">Peroxisome</location>
    </subcellularLocation>
</comment>
<dbReference type="OrthoDB" id="2962993at2759"/>
<evidence type="ECO:0000313" key="8">
    <source>
        <dbReference type="Proteomes" id="UP000327044"/>
    </source>
</evidence>
<evidence type="ECO:0000256" key="1">
    <source>
        <dbReference type="ARBA" id="ARBA00004275"/>
    </source>
</evidence>
<dbReference type="InterPro" id="IPR042099">
    <property type="entry name" value="ANL_N_sf"/>
</dbReference>
<dbReference type="PANTHER" id="PTHR24096:SF149">
    <property type="entry name" value="AMP-BINDING DOMAIN-CONTAINING PROTEIN-RELATED"/>
    <property type="match status" value="1"/>
</dbReference>
<gene>
    <name evidence="7" type="ORF">PPYR_14100</name>
</gene>
<evidence type="ECO:0008006" key="9">
    <source>
        <dbReference type="Google" id="ProtNLM"/>
    </source>
</evidence>
<comment type="caution">
    <text evidence="7">The sequence shown here is derived from an EMBL/GenBank/DDBJ whole genome shotgun (WGS) entry which is preliminary data.</text>
</comment>
<evidence type="ECO:0000259" key="6">
    <source>
        <dbReference type="Pfam" id="PF13193"/>
    </source>
</evidence>
<dbReference type="InterPro" id="IPR025110">
    <property type="entry name" value="AMP-bd_C"/>
</dbReference>
<dbReference type="InterPro" id="IPR020845">
    <property type="entry name" value="AMP-binding_CS"/>
</dbReference>
<dbReference type="InParanoid" id="A0A5N4A4E5"/>
<proteinExistence type="inferred from homology"/>
<dbReference type="PROSITE" id="PS00455">
    <property type="entry name" value="AMP_BINDING"/>
    <property type="match status" value="1"/>
</dbReference>
<accession>A0A5N4A4E5</accession>
<dbReference type="Gene3D" id="3.40.50.12780">
    <property type="entry name" value="N-terminal domain of ligase-like"/>
    <property type="match status" value="1"/>
</dbReference>
<comment type="similarity">
    <text evidence="2">Belongs to the ATP-dependent AMP-binding enzyme family.</text>
</comment>
<dbReference type="Pfam" id="PF13193">
    <property type="entry name" value="AMP-binding_C"/>
    <property type="match status" value="1"/>
</dbReference>
<sequence length="523" mass="58508">MSTCDDRGVGYAYYQSMKNHGKKTAQFDVVTKKEQSFEELLQRCIGAALAIEDAGLKPGDFVTTCSLNHLDVCVPYLASLFTGTISASVEATMPAQEMVYLLNQVGPKIIFVGPEAVEVVEEAVEKLDTKPLIVVFGDTGCYPSFSDFIAPFSGENAFRPRIPESLEETALVLFSSGTTGLPKGICHTHRSMLANSEYWIVDDCSTAAWFTTPYWSTFYLNLHMCIRNGLCRVLLPPFDKNNPWSVLEHKIDFLLSNPLQALAFTKQSPRDNVDLGNLFRFTFAGYGLPEAHILELRKKFPKSELVNVYGQSEFFGVPFQFPCDSRGLRLSRKYPTSAGTPKSHISWKIVDLETGKPLGPNQQGELLIKADFQCKGYHNRDSSEVFDSEGYVKTGDIAYYNEEMCFFIVNRIKESFKYQGIHIIPSEIEAVLQSHPSVARVVVVGLPHETDGNHPMGVVVLNDKAGKVCEGELLKFIEDRVEDKNRLRGGVTFVKKLPLTVTEKLNRFKLTQLVLSNQLHLLN</sequence>
<dbReference type="AlphaFoldDB" id="A0A5N4A4E5"/>
<dbReference type="Proteomes" id="UP000327044">
    <property type="component" value="Unassembled WGS sequence"/>
</dbReference>